<proteinExistence type="predicted"/>
<dbReference type="EMBL" id="JANBVO010000069">
    <property type="protein sequence ID" value="KAJ9131298.1"/>
    <property type="molecule type" value="Genomic_DNA"/>
</dbReference>
<sequence length="266" mass="29870">MSSKHSKYYGGHHSKSGKAATPTPPPLIFGPDGYNLTEGDQIPQQFFEKVIHRAYIEFLSVSTEGMTLDEASRVKNHAIWKFDFTTPYGDYRGARLSMDVNFDVASSPSESGASFKPGGMMVKPVRYTERSTSSARTIEIPCAAGIQLGYVTFHLMNNRLHEFSFVNINDRYYGCRDWMTQSLLLLGQVNYTGYAIIRTWPQDNPPMPANDAYEALGMRYRVVPPRGEAHGCPIDLGHFLEYNRVIMDCMPYQGTVKAAALCERVP</sequence>
<keyword evidence="4" id="KW-1185">Reference proteome</keyword>
<evidence type="ECO:0000256" key="1">
    <source>
        <dbReference type="SAM" id="MobiDB-lite"/>
    </source>
</evidence>
<feature type="compositionally biased region" description="Basic residues" evidence="1">
    <location>
        <begin position="1"/>
        <end position="16"/>
    </location>
</feature>
<feature type="region of interest" description="Disordered" evidence="1">
    <location>
        <begin position="1"/>
        <end position="34"/>
    </location>
</feature>
<evidence type="ECO:0000313" key="4">
    <source>
        <dbReference type="Proteomes" id="UP001174694"/>
    </source>
</evidence>
<feature type="domain" description="DUF7770" evidence="2">
    <location>
        <begin position="100"/>
        <end position="191"/>
    </location>
</feature>
<dbReference type="AlphaFoldDB" id="A0AA38VJK6"/>
<dbReference type="Proteomes" id="UP001174694">
    <property type="component" value="Unassembled WGS sequence"/>
</dbReference>
<gene>
    <name evidence="3" type="ORF">NKR23_g11786</name>
</gene>
<dbReference type="InterPro" id="IPR056672">
    <property type="entry name" value="DUF7770"/>
</dbReference>
<accession>A0AA38VJK6</accession>
<comment type="caution">
    <text evidence="3">The sequence shown here is derived from an EMBL/GenBank/DDBJ whole genome shotgun (WGS) entry which is preliminary data.</text>
</comment>
<name>A0AA38VJK6_9PEZI</name>
<organism evidence="3 4">
    <name type="scientific">Pleurostoma richardsiae</name>
    <dbReference type="NCBI Taxonomy" id="41990"/>
    <lineage>
        <taxon>Eukaryota</taxon>
        <taxon>Fungi</taxon>
        <taxon>Dikarya</taxon>
        <taxon>Ascomycota</taxon>
        <taxon>Pezizomycotina</taxon>
        <taxon>Sordariomycetes</taxon>
        <taxon>Sordariomycetidae</taxon>
        <taxon>Calosphaeriales</taxon>
        <taxon>Pleurostomataceae</taxon>
        <taxon>Pleurostoma</taxon>
    </lineage>
</organism>
<protein>
    <recommendedName>
        <fullName evidence="2">DUF7770 domain-containing protein</fullName>
    </recommendedName>
</protein>
<evidence type="ECO:0000313" key="3">
    <source>
        <dbReference type="EMBL" id="KAJ9131298.1"/>
    </source>
</evidence>
<evidence type="ECO:0000259" key="2">
    <source>
        <dbReference type="Pfam" id="PF24968"/>
    </source>
</evidence>
<reference evidence="3" key="1">
    <citation type="submission" date="2022-07" db="EMBL/GenBank/DDBJ databases">
        <title>Fungi with potential for degradation of polypropylene.</title>
        <authorList>
            <person name="Gostincar C."/>
        </authorList>
    </citation>
    <scope>NUCLEOTIDE SEQUENCE</scope>
    <source>
        <strain evidence="3">EXF-13308</strain>
    </source>
</reference>
<dbReference type="Pfam" id="PF24968">
    <property type="entry name" value="DUF7770"/>
    <property type="match status" value="1"/>
</dbReference>